<reference evidence="2" key="1">
    <citation type="submission" date="2018-11" db="EMBL/GenBank/DDBJ databases">
        <title>Complete genome sequence of Paenibacillus sp. ML311-T8.</title>
        <authorList>
            <person name="Nam Y.-D."/>
            <person name="Kang J."/>
            <person name="Chung W.-H."/>
            <person name="Park Y.S."/>
        </authorList>
    </citation>
    <scope>NUCLEOTIDE SEQUENCE [LARGE SCALE GENOMIC DNA]</scope>
    <source>
        <strain evidence="2">ML311-T8</strain>
    </source>
</reference>
<dbReference type="KEGG" id="ppsc:EHS13_30185"/>
<accession>A0A6B8RSG1</accession>
<protein>
    <submittedName>
        <fullName evidence="1">(2Fe-2S)-binding protein</fullName>
    </submittedName>
</protein>
<dbReference type="EMBL" id="CP034235">
    <property type="protein sequence ID" value="QGQ98847.1"/>
    <property type="molecule type" value="Genomic_DNA"/>
</dbReference>
<dbReference type="RefSeq" id="WP_155703952.1">
    <property type="nucleotide sequence ID" value="NZ_CP034235.1"/>
</dbReference>
<dbReference type="AlphaFoldDB" id="A0A6B8RSG1"/>
<evidence type="ECO:0000313" key="2">
    <source>
        <dbReference type="Proteomes" id="UP000426246"/>
    </source>
</evidence>
<organism evidence="1 2">
    <name type="scientific">Paenibacillus psychroresistens</name>
    <dbReference type="NCBI Taxonomy" id="1778678"/>
    <lineage>
        <taxon>Bacteria</taxon>
        <taxon>Bacillati</taxon>
        <taxon>Bacillota</taxon>
        <taxon>Bacilli</taxon>
        <taxon>Bacillales</taxon>
        <taxon>Paenibacillaceae</taxon>
        <taxon>Paenibacillus</taxon>
    </lineage>
</organism>
<dbReference type="OrthoDB" id="2819999at2"/>
<gene>
    <name evidence="1" type="ORF">EHS13_30185</name>
</gene>
<sequence length="259" mass="30051">MDINKLETDFRITLQSNTDAIFSMALIDLLEPKNMIQLLETYTPLLKARGNEAAAAYFVSWFSSVPLALQYSISANKAVRLTLANLTVQIFPVGEYHQFSFKITDYETQDAPIAEAERKEWRNQILAEFYTEATKPLFERLAIESNMDIGQIWGQLPTKFNYYLANWLEELENEGLKANLANDYHALAHELKADVFGRKKNPFDVQIRWVEDIRNPGKQMRMKNACCLYYQVGTGEYCYTCPRLKEEDRAEKRAQYLVK</sequence>
<keyword evidence="2" id="KW-1185">Reference proteome</keyword>
<proteinExistence type="predicted"/>
<dbReference type="Proteomes" id="UP000426246">
    <property type="component" value="Chromosome"/>
</dbReference>
<name>A0A6B8RSG1_9BACL</name>
<evidence type="ECO:0000313" key="1">
    <source>
        <dbReference type="EMBL" id="QGQ98847.1"/>
    </source>
</evidence>